<organism evidence="2">
    <name type="scientific">Trichophyton rubrum CBS 288.86</name>
    <dbReference type="NCBI Taxonomy" id="1215330"/>
    <lineage>
        <taxon>Eukaryota</taxon>
        <taxon>Fungi</taxon>
        <taxon>Dikarya</taxon>
        <taxon>Ascomycota</taxon>
        <taxon>Pezizomycotina</taxon>
        <taxon>Eurotiomycetes</taxon>
        <taxon>Eurotiomycetidae</taxon>
        <taxon>Onygenales</taxon>
        <taxon>Arthrodermataceae</taxon>
        <taxon>Trichophyton</taxon>
    </lineage>
</organism>
<dbReference type="Proteomes" id="UP000023758">
    <property type="component" value="Unassembled WGS sequence"/>
</dbReference>
<proteinExistence type="predicted"/>
<evidence type="ECO:0000313" key="2">
    <source>
        <dbReference type="EMBL" id="EZF52032.1"/>
    </source>
</evidence>
<sequence>MNQPTVMLRHSLRRFSAQAPKPESRAQRYLAASCIVSGVLLPFIPPALESSRGRKLEQPPANNYPPLCFHSR</sequence>
<dbReference type="AlphaFoldDB" id="A0A022W165"/>
<dbReference type="HOGENOM" id="CLU_201325_0_0_1"/>
<dbReference type="EMBL" id="KK207857">
    <property type="protein sequence ID" value="EZF52032.1"/>
    <property type="molecule type" value="Genomic_DNA"/>
</dbReference>
<accession>A0A022W165</accession>
<gene>
    <name evidence="2" type="ORF">H103_04765</name>
</gene>
<name>A0A022W165_TRIRU</name>
<reference evidence="2" key="1">
    <citation type="submission" date="2014-02" db="EMBL/GenBank/DDBJ databases">
        <title>The Genome Sequence of Trichophyton rubrum (morphotype fischeri) CBS 288.86.</title>
        <authorList>
            <consortium name="The Broad Institute Genomics Platform"/>
            <person name="Cuomo C.A."/>
            <person name="White T.C."/>
            <person name="Graser Y."/>
            <person name="Martinez-Rossi N."/>
            <person name="Heitman J."/>
            <person name="Young S.K."/>
            <person name="Zeng Q."/>
            <person name="Gargeya S."/>
            <person name="Abouelleil A."/>
            <person name="Alvarado L."/>
            <person name="Chapman S.B."/>
            <person name="Gainer-Dewar J."/>
            <person name="Goldberg J."/>
            <person name="Griggs A."/>
            <person name="Gujja S."/>
            <person name="Hansen M."/>
            <person name="Howarth C."/>
            <person name="Imamovic A."/>
            <person name="Larimer J."/>
            <person name="Martinez D."/>
            <person name="Murphy C."/>
            <person name="Pearson M.D."/>
            <person name="Persinoti G."/>
            <person name="Poon T."/>
            <person name="Priest M."/>
            <person name="Roberts A.D."/>
            <person name="Saif S."/>
            <person name="Shea T.D."/>
            <person name="Sykes S.N."/>
            <person name="Wortman J."/>
            <person name="Nusbaum C."/>
            <person name="Birren B."/>
        </authorList>
    </citation>
    <scope>NUCLEOTIDE SEQUENCE [LARGE SCALE GENOMIC DNA]</scope>
    <source>
        <strain evidence="2">CBS 288.86</strain>
    </source>
</reference>
<feature type="region of interest" description="Disordered" evidence="1">
    <location>
        <begin position="51"/>
        <end position="72"/>
    </location>
</feature>
<dbReference type="OrthoDB" id="4400538at2759"/>
<protein>
    <submittedName>
        <fullName evidence="2">Uncharacterized protein</fullName>
    </submittedName>
</protein>
<evidence type="ECO:0000256" key="1">
    <source>
        <dbReference type="SAM" id="MobiDB-lite"/>
    </source>
</evidence>